<keyword evidence="2" id="KW-1185">Reference proteome</keyword>
<dbReference type="KEGG" id="nmf:NMS_1895"/>
<dbReference type="Proteomes" id="UP000031760">
    <property type="component" value="Chromosome"/>
</dbReference>
<dbReference type="AlphaFoldDB" id="W8VQU5"/>
<gene>
    <name evidence="1" type="ORF">NMS_1895</name>
</gene>
<evidence type="ECO:0000313" key="2">
    <source>
        <dbReference type="Proteomes" id="UP000031760"/>
    </source>
</evidence>
<accession>W8VQU5</accession>
<proteinExistence type="predicted"/>
<evidence type="ECO:0000313" key="1">
    <source>
        <dbReference type="EMBL" id="BAO55904.1"/>
    </source>
</evidence>
<organism evidence="1 2">
    <name type="scientific">Nonlabens marinus S1-08</name>
    <dbReference type="NCBI Taxonomy" id="1454201"/>
    <lineage>
        <taxon>Bacteria</taxon>
        <taxon>Pseudomonadati</taxon>
        <taxon>Bacteroidota</taxon>
        <taxon>Flavobacteriia</taxon>
        <taxon>Flavobacteriales</taxon>
        <taxon>Flavobacteriaceae</taxon>
        <taxon>Nonlabens</taxon>
    </lineage>
</organism>
<reference evidence="1 2" key="1">
    <citation type="journal article" date="2014" name="Proc. Natl. Acad. Sci. U.S.A.">
        <title>Functional characterization of flavobacteria rhodopsins reveals a unique class of light-driven chloride pump in bacteria.</title>
        <authorList>
            <person name="Yoshizawa S."/>
            <person name="Kumagai Y."/>
            <person name="Kim H."/>
            <person name="Ogura Y."/>
            <person name="Hayashi T."/>
            <person name="Iwasaki W."/>
            <person name="DeLong E.F."/>
            <person name="Kogure K."/>
        </authorList>
    </citation>
    <scope>NUCLEOTIDE SEQUENCE [LARGE SCALE GENOMIC DNA]</scope>
    <source>
        <strain evidence="1 2">S1-08</strain>
    </source>
</reference>
<dbReference type="HOGENOM" id="CLU_1049022_0_0_10"/>
<protein>
    <submittedName>
        <fullName evidence="1">Uncharacterized protein</fullName>
    </submittedName>
</protein>
<name>W8VQU5_9FLAO</name>
<dbReference type="EMBL" id="AP014548">
    <property type="protein sequence ID" value="BAO55904.1"/>
    <property type="molecule type" value="Genomic_DNA"/>
</dbReference>
<sequence>MKPFSENQLQKMDMTAVSMMDALASNRPEVVIRNFDHRSFSKRLGKKFFSFKKEEQGFLMGILMNSLAEQIFTLSQTITKAGLKLQMIDARHKGKVSQVTIKVMDAEEESTITYFVLYLKENVNGDFVLVNFYDVFSGKSFSQLAQDLLAIDFENENIARLFEKQRFRILEARHLESFGNYQEAYMQMDSVTTEFRNFGVYPVYRALLSSHLNDSLYLKELENLKQITPNHQSVLFYDCISTYVKTDEKDQSECLEEFLIELLDN</sequence>